<dbReference type="EMBL" id="PIEU01000057">
    <property type="protein sequence ID" value="PZL74090.1"/>
    <property type="molecule type" value="Genomic_DNA"/>
</dbReference>
<keyword evidence="2" id="KW-1185">Reference proteome</keyword>
<reference evidence="1 2" key="1">
    <citation type="submission" date="2017-11" db="EMBL/GenBank/DDBJ databases">
        <title>Draft genome sequence of Enterococcus plantarum TRW2 strain isolated from lettuce.</title>
        <authorList>
            <person name="Kim E.B."/>
            <person name="Marco M.L."/>
            <person name="Williams T.R."/>
            <person name="You I.H."/>
        </authorList>
    </citation>
    <scope>NUCLEOTIDE SEQUENCE [LARGE SCALE GENOMIC DNA]</scope>
    <source>
        <strain evidence="1 2">TRW2</strain>
    </source>
</reference>
<accession>A0A2W3Z9Z0</accession>
<organism evidence="1 2">
    <name type="scientific">Enterococcus plantarum</name>
    <dbReference type="NCBI Taxonomy" id="1077675"/>
    <lineage>
        <taxon>Bacteria</taxon>
        <taxon>Bacillati</taxon>
        <taxon>Bacillota</taxon>
        <taxon>Bacilli</taxon>
        <taxon>Lactobacillales</taxon>
        <taxon>Enterococcaceae</taxon>
        <taxon>Enterococcus</taxon>
    </lineage>
</organism>
<proteinExistence type="predicted"/>
<dbReference type="Pfam" id="PF14022">
    <property type="entry name" value="DUF4238"/>
    <property type="match status" value="1"/>
</dbReference>
<evidence type="ECO:0008006" key="3">
    <source>
        <dbReference type="Google" id="ProtNLM"/>
    </source>
</evidence>
<comment type="caution">
    <text evidence="1">The sequence shown here is derived from an EMBL/GenBank/DDBJ whole genome shotgun (WGS) entry which is preliminary data.</text>
</comment>
<sequence length="277" mass="32795">MRSDLVTNPIKQHYVPQSYLNFFTDDSNYFYSYLVKSNKIIRQSPKNTGFQKNFYTLEYEGVKNYEIETYLANNIDCLYKPVVEKIVNDGILSLNDKKDLITFICFQYLRTPYHRENINKNLVKSFRFRNRANIDSNDNEPIDISKEHSLSHMFEFADEMIQMLMKHDFIILRSPKEGEFMTSDNPYCMVQEKWSYGSGGLGILNTAKFFPLTPKHLLYLRNPKNLDIGGRDMNPINLNRKEVRRLNLMIAYQAHHFIYTKNNHILNNITKTLNKKK</sequence>
<dbReference type="Proteomes" id="UP000249828">
    <property type="component" value="Unassembled WGS sequence"/>
</dbReference>
<evidence type="ECO:0000313" key="1">
    <source>
        <dbReference type="EMBL" id="PZL74090.1"/>
    </source>
</evidence>
<dbReference type="InterPro" id="IPR025332">
    <property type="entry name" value="DUF4238"/>
</dbReference>
<name>A0A2W3Z9Z0_9ENTE</name>
<gene>
    <name evidence="1" type="ORF">CI088_07785</name>
</gene>
<evidence type="ECO:0000313" key="2">
    <source>
        <dbReference type="Proteomes" id="UP000249828"/>
    </source>
</evidence>
<dbReference type="AlphaFoldDB" id="A0A2W3Z9Z0"/>
<protein>
    <recommendedName>
        <fullName evidence="3">DUF4238 domain-containing protein</fullName>
    </recommendedName>
</protein>